<dbReference type="AlphaFoldDB" id="A0A3Z1XX16"/>
<dbReference type="EMBL" id="AAKTRT010000018">
    <property type="protein sequence ID" value="ECV6213611.1"/>
    <property type="molecule type" value="Genomic_DNA"/>
</dbReference>
<dbReference type="Pfam" id="PF10743">
    <property type="entry name" value="Phage_Cox"/>
    <property type="match status" value="1"/>
</dbReference>
<gene>
    <name evidence="1" type="ORF">F2V25_18085</name>
</gene>
<reference evidence="1" key="1">
    <citation type="submission" date="2019-09" db="EMBL/GenBank/DDBJ databases">
        <authorList>
            <person name="Ashton P.M."/>
            <person name="Dallman T."/>
            <person name="Nair S."/>
            <person name="De Pinna E."/>
            <person name="Peters T."/>
            <person name="Grant K."/>
        </authorList>
    </citation>
    <scope>NUCLEOTIDE SEQUENCE</scope>
    <source>
        <strain evidence="1">801495</strain>
    </source>
</reference>
<protein>
    <submittedName>
        <fullName evidence="1">Uncharacterized protein</fullName>
    </submittedName>
</protein>
<comment type="caution">
    <text evidence="1">The sequence shown here is derived from an EMBL/GenBank/DDBJ whole genome shotgun (WGS) entry which is preliminary data.</text>
</comment>
<dbReference type="Gene3D" id="6.10.200.10">
    <property type="entry name" value="Regulatory phage protein Cox"/>
    <property type="match status" value="1"/>
</dbReference>
<accession>A0A3Z1XX16</accession>
<dbReference type="InterPro" id="IPR038147">
    <property type="entry name" value="Cox_sf"/>
</dbReference>
<organism evidence="1">
    <name type="scientific">Salmonella enterica I</name>
    <dbReference type="NCBI Taxonomy" id="59201"/>
    <lineage>
        <taxon>Bacteria</taxon>
        <taxon>Pseudomonadati</taxon>
        <taxon>Pseudomonadota</taxon>
        <taxon>Gammaproteobacteria</taxon>
        <taxon>Enterobacterales</taxon>
        <taxon>Enterobacteriaceae</taxon>
        <taxon>Salmonella</taxon>
    </lineage>
</organism>
<dbReference type="InterPro" id="IPR019679">
    <property type="entry name" value="Phage_P2_Cox"/>
</dbReference>
<evidence type="ECO:0000313" key="1">
    <source>
        <dbReference type="EMBL" id="ECV6213611.1"/>
    </source>
</evidence>
<sequence length="111" mass="12827">MEDSAENEISVLVTPELFGAYIGKTPSAIRKMAQSRKLPVVYMKDPESKSNTDGEIYINRKEWDDYAIHLAKVADPEWHSWKDRLSVANRNKVVEWGKRFLTTTKKRGKTK</sequence>
<name>A0A3Z1XX16_SALET</name>
<proteinExistence type="predicted"/>